<feature type="compositionally biased region" description="Polar residues" evidence="1">
    <location>
        <begin position="137"/>
        <end position="174"/>
    </location>
</feature>
<sequence length="220" mass="24275">MFAFKSPITRFTSSGPYALITSSLIQYFFTIPSIYKTKVFGVLISDKFFTYMLVFQLSVLKFPNSFIPIASGLVSGLMYKNNVGNIALWRFPTFFSKFAKSFAGNIFMSNYVADRGTDSLPQSVNTPYPSNNYPNLGSIIGNQPQNTPGNQDAASNFVSSPRISQNNASPNAQPDISDLDDQIAMLQAMFPDSTRERIIIALQSSNYDPNVAASSLLEFS</sequence>
<proteinExistence type="predicted"/>
<organism evidence="3 4">
    <name type="scientific">Smittium culicis</name>
    <dbReference type="NCBI Taxonomy" id="133412"/>
    <lineage>
        <taxon>Eukaryota</taxon>
        <taxon>Fungi</taxon>
        <taxon>Fungi incertae sedis</taxon>
        <taxon>Zoopagomycota</taxon>
        <taxon>Kickxellomycotina</taxon>
        <taxon>Harpellomycetes</taxon>
        <taxon>Harpellales</taxon>
        <taxon>Legeriomycetaceae</taxon>
        <taxon>Smittium</taxon>
    </lineage>
</organism>
<evidence type="ECO:0000313" key="3">
    <source>
        <dbReference type="EMBL" id="OMJ23408.1"/>
    </source>
</evidence>
<feature type="region of interest" description="Disordered" evidence="1">
    <location>
        <begin position="137"/>
        <end position="175"/>
    </location>
</feature>
<dbReference type="PROSITE" id="PS51140">
    <property type="entry name" value="CUE"/>
    <property type="match status" value="1"/>
</dbReference>
<dbReference type="InterPro" id="IPR009060">
    <property type="entry name" value="UBA-like_sf"/>
</dbReference>
<evidence type="ECO:0000259" key="2">
    <source>
        <dbReference type="PROSITE" id="PS51140"/>
    </source>
</evidence>
<reference evidence="3 4" key="1">
    <citation type="submission" date="2017-01" db="EMBL/GenBank/DDBJ databases">
        <authorList>
            <person name="Mah S.A."/>
            <person name="Swanson W.J."/>
            <person name="Moy G.W."/>
            <person name="Vacquier V.D."/>
        </authorList>
    </citation>
    <scope>NUCLEOTIDE SEQUENCE [LARGE SCALE GENOMIC DNA]</scope>
    <source>
        <strain evidence="3 4">GSMNP</strain>
    </source>
</reference>
<dbReference type="STRING" id="133412.A0A1R1Y954"/>
<dbReference type="EMBL" id="LSSN01000547">
    <property type="protein sequence ID" value="OMJ23408.1"/>
    <property type="molecule type" value="Genomic_DNA"/>
</dbReference>
<keyword evidence="4" id="KW-1185">Reference proteome</keyword>
<comment type="caution">
    <text evidence="3">The sequence shown here is derived from an EMBL/GenBank/DDBJ whole genome shotgun (WGS) entry which is preliminary data.</text>
</comment>
<name>A0A1R1Y954_9FUNG</name>
<dbReference type="AlphaFoldDB" id="A0A1R1Y954"/>
<dbReference type="GO" id="GO:0043130">
    <property type="term" value="F:ubiquitin binding"/>
    <property type="evidence" value="ECO:0007669"/>
    <property type="project" value="InterPro"/>
</dbReference>
<dbReference type="CDD" id="cd14279">
    <property type="entry name" value="CUE"/>
    <property type="match status" value="1"/>
</dbReference>
<evidence type="ECO:0000313" key="4">
    <source>
        <dbReference type="Proteomes" id="UP000187283"/>
    </source>
</evidence>
<dbReference type="Proteomes" id="UP000187283">
    <property type="component" value="Unassembled WGS sequence"/>
</dbReference>
<accession>A0A1R1Y954</accession>
<feature type="domain" description="CUE" evidence="2">
    <location>
        <begin position="178"/>
        <end position="220"/>
    </location>
</feature>
<evidence type="ECO:0000256" key="1">
    <source>
        <dbReference type="SAM" id="MobiDB-lite"/>
    </source>
</evidence>
<protein>
    <recommendedName>
        <fullName evidence="2">CUE domain-containing protein</fullName>
    </recommendedName>
</protein>
<dbReference type="OrthoDB" id="272778at2759"/>
<gene>
    <name evidence="3" type="ORF">AYI70_g2277</name>
</gene>
<dbReference type="InterPro" id="IPR003892">
    <property type="entry name" value="CUE"/>
</dbReference>
<dbReference type="Pfam" id="PF02845">
    <property type="entry name" value="CUE"/>
    <property type="match status" value="1"/>
</dbReference>
<dbReference type="SUPFAM" id="SSF46934">
    <property type="entry name" value="UBA-like"/>
    <property type="match status" value="1"/>
</dbReference>